<protein>
    <submittedName>
        <fullName evidence="2">DUF4190 domain-containing protein</fullName>
    </submittedName>
</protein>
<gene>
    <name evidence="2" type="ORF">ACFYTF_03250</name>
</gene>
<keyword evidence="1" id="KW-1133">Transmembrane helix</keyword>
<sequence length="90" mass="9551">MAIPNQPIGQTVEHPNANLILTFGILSLCCGVFGPVAWVMGKKALNEIDNSYGAYSGRTQVFIGYVIGIIGTILVVITALLWLLVMCNGG</sequence>
<keyword evidence="1" id="KW-0812">Transmembrane</keyword>
<evidence type="ECO:0000313" key="3">
    <source>
        <dbReference type="Proteomes" id="UP001601444"/>
    </source>
</evidence>
<comment type="caution">
    <text evidence="2">The sequence shown here is derived from an EMBL/GenBank/DDBJ whole genome shotgun (WGS) entry which is preliminary data.</text>
</comment>
<dbReference type="Proteomes" id="UP001601444">
    <property type="component" value="Unassembled WGS sequence"/>
</dbReference>
<accession>A0ABW6PHG0</accession>
<evidence type="ECO:0000313" key="2">
    <source>
        <dbReference type="EMBL" id="MFF0541832.1"/>
    </source>
</evidence>
<organism evidence="2 3">
    <name type="scientific">Nocardia thailandica</name>
    <dbReference type="NCBI Taxonomy" id="257275"/>
    <lineage>
        <taxon>Bacteria</taxon>
        <taxon>Bacillati</taxon>
        <taxon>Actinomycetota</taxon>
        <taxon>Actinomycetes</taxon>
        <taxon>Mycobacteriales</taxon>
        <taxon>Nocardiaceae</taxon>
        <taxon>Nocardia</taxon>
    </lineage>
</organism>
<dbReference type="EMBL" id="JBIAMX010000001">
    <property type="protein sequence ID" value="MFF0541832.1"/>
    <property type="molecule type" value="Genomic_DNA"/>
</dbReference>
<feature type="transmembrane region" description="Helical" evidence="1">
    <location>
        <begin position="20"/>
        <end position="41"/>
    </location>
</feature>
<feature type="transmembrane region" description="Helical" evidence="1">
    <location>
        <begin position="62"/>
        <end position="85"/>
    </location>
</feature>
<reference evidence="2 3" key="1">
    <citation type="submission" date="2024-10" db="EMBL/GenBank/DDBJ databases">
        <title>The Natural Products Discovery Center: Release of the First 8490 Sequenced Strains for Exploring Actinobacteria Biosynthetic Diversity.</title>
        <authorList>
            <person name="Kalkreuter E."/>
            <person name="Kautsar S.A."/>
            <person name="Yang D."/>
            <person name="Bader C.D."/>
            <person name="Teijaro C.N."/>
            <person name="Fluegel L."/>
            <person name="Davis C.M."/>
            <person name="Simpson J.R."/>
            <person name="Lauterbach L."/>
            <person name="Steele A.D."/>
            <person name="Gui C."/>
            <person name="Meng S."/>
            <person name="Li G."/>
            <person name="Viehrig K."/>
            <person name="Ye F."/>
            <person name="Su P."/>
            <person name="Kiefer A.F."/>
            <person name="Nichols A."/>
            <person name="Cepeda A.J."/>
            <person name="Yan W."/>
            <person name="Fan B."/>
            <person name="Jiang Y."/>
            <person name="Adhikari A."/>
            <person name="Zheng C.-J."/>
            <person name="Schuster L."/>
            <person name="Cowan T.M."/>
            <person name="Smanski M.J."/>
            <person name="Chevrette M.G."/>
            <person name="De Carvalho L.P.S."/>
            <person name="Shen B."/>
        </authorList>
    </citation>
    <scope>NUCLEOTIDE SEQUENCE [LARGE SCALE GENOMIC DNA]</scope>
    <source>
        <strain evidence="2 3">NPDC004045</strain>
    </source>
</reference>
<evidence type="ECO:0000256" key="1">
    <source>
        <dbReference type="SAM" id="Phobius"/>
    </source>
</evidence>
<name>A0ABW6PHG0_9NOCA</name>
<keyword evidence="1" id="KW-0472">Membrane</keyword>
<proteinExistence type="predicted"/>
<dbReference type="RefSeq" id="WP_387698889.1">
    <property type="nucleotide sequence ID" value="NZ_JBIAMX010000001.1"/>
</dbReference>
<keyword evidence="3" id="KW-1185">Reference proteome</keyword>